<dbReference type="InterPro" id="IPR020471">
    <property type="entry name" value="AKR"/>
</dbReference>
<dbReference type="InterPro" id="IPR023210">
    <property type="entry name" value="NADP_OxRdtase_dom"/>
</dbReference>
<dbReference type="GO" id="GO:0016491">
    <property type="term" value="F:oxidoreductase activity"/>
    <property type="evidence" value="ECO:0007669"/>
    <property type="project" value="UniProtKB-KW"/>
</dbReference>
<dbReference type="RefSeq" id="WP_130421297.1">
    <property type="nucleotide sequence ID" value="NZ_SHKW01000001.1"/>
</dbReference>
<dbReference type="Proteomes" id="UP000292958">
    <property type="component" value="Unassembled WGS sequence"/>
</dbReference>
<comment type="caution">
    <text evidence="3">The sequence shown here is derived from an EMBL/GenBank/DDBJ whole genome shotgun (WGS) entry which is preliminary data.</text>
</comment>
<dbReference type="SUPFAM" id="SSF51430">
    <property type="entry name" value="NAD(P)-linked oxidoreductase"/>
    <property type="match status" value="1"/>
</dbReference>
<dbReference type="InterPro" id="IPR036812">
    <property type="entry name" value="NAD(P)_OxRdtase_dom_sf"/>
</dbReference>
<dbReference type="NCBIfam" id="NF007695">
    <property type="entry name" value="PRK10376.1"/>
    <property type="match status" value="1"/>
</dbReference>
<dbReference type="OrthoDB" id="9773828at2"/>
<dbReference type="Pfam" id="PF00248">
    <property type="entry name" value="Aldo_ket_red"/>
    <property type="match status" value="1"/>
</dbReference>
<evidence type="ECO:0000313" key="4">
    <source>
        <dbReference type="Proteomes" id="UP000292958"/>
    </source>
</evidence>
<organism evidence="3 4">
    <name type="scientific">Edaphobacter modestus</name>
    <dbReference type="NCBI Taxonomy" id="388466"/>
    <lineage>
        <taxon>Bacteria</taxon>
        <taxon>Pseudomonadati</taxon>
        <taxon>Acidobacteriota</taxon>
        <taxon>Terriglobia</taxon>
        <taxon>Terriglobales</taxon>
        <taxon>Acidobacteriaceae</taxon>
        <taxon>Edaphobacter</taxon>
    </lineage>
</organism>
<dbReference type="PRINTS" id="PR00069">
    <property type="entry name" value="ALDKETRDTASE"/>
</dbReference>
<dbReference type="CDD" id="cd19088">
    <property type="entry name" value="AKR_AKR13B1"/>
    <property type="match status" value="1"/>
</dbReference>
<dbReference type="PANTHER" id="PTHR43625:SF40">
    <property type="entry name" value="ALDO-KETO REDUCTASE YAKC [NADP(+)]"/>
    <property type="match status" value="1"/>
</dbReference>
<sequence>MKKEQILSTAAAAAAGTFNIGGDLTVNRMGYGAMRITGPGVWGPPVDKTAALATLRRAIELGVNLIDTADSYGPGTSEELIAEALYPYPVGLVIATKGGWERPGPGQWTHNASPKHLAEALEGSLKRLQLGRIDIYQLHAPDNAVAFEASVEALAKLREQGKIRHVALSNVTREHIERARKIVPIVSVQNRYSFADRESDFIVDYCEEHNIAFLPWAPLGQAKEAHDAIKKLANDLDATPLQVALAWLLKRSKVILPIPGTSSVKHLEENIAAAGLKLPQAAYDRLSAVSHAPASLRG</sequence>
<dbReference type="EMBL" id="SHKW01000001">
    <property type="protein sequence ID" value="RZU43036.1"/>
    <property type="molecule type" value="Genomic_DNA"/>
</dbReference>
<dbReference type="GO" id="GO:0005737">
    <property type="term" value="C:cytoplasm"/>
    <property type="evidence" value="ECO:0007669"/>
    <property type="project" value="TreeGrafter"/>
</dbReference>
<dbReference type="Gene3D" id="3.20.20.100">
    <property type="entry name" value="NADP-dependent oxidoreductase domain"/>
    <property type="match status" value="1"/>
</dbReference>
<name>A0A4V2G506_9BACT</name>
<evidence type="ECO:0000313" key="3">
    <source>
        <dbReference type="EMBL" id="RZU43036.1"/>
    </source>
</evidence>
<dbReference type="InterPro" id="IPR050791">
    <property type="entry name" value="Aldo-Keto_reductase"/>
</dbReference>
<keyword evidence="4" id="KW-1185">Reference proteome</keyword>
<protein>
    <submittedName>
        <fullName evidence="3">Aryl-alcohol dehydrogenase-like predicted oxidoreductase</fullName>
    </submittedName>
</protein>
<keyword evidence="1" id="KW-0560">Oxidoreductase</keyword>
<evidence type="ECO:0000259" key="2">
    <source>
        <dbReference type="Pfam" id="PF00248"/>
    </source>
</evidence>
<evidence type="ECO:0000256" key="1">
    <source>
        <dbReference type="ARBA" id="ARBA00023002"/>
    </source>
</evidence>
<dbReference type="AlphaFoldDB" id="A0A4V2G506"/>
<accession>A0A4V2G506</accession>
<feature type="domain" description="NADP-dependent oxidoreductase" evidence="2">
    <location>
        <begin position="28"/>
        <end position="289"/>
    </location>
</feature>
<proteinExistence type="predicted"/>
<dbReference type="PANTHER" id="PTHR43625">
    <property type="entry name" value="AFLATOXIN B1 ALDEHYDE REDUCTASE"/>
    <property type="match status" value="1"/>
</dbReference>
<reference evidence="3 4" key="1">
    <citation type="submission" date="2019-02" db="EMBL/GenBank/DDBJ databases">
        <title>Genomic Encyclopedia of Archaeal and Bacterial Type Strains, Phase II (KMG-II): from individual species to whole genera.</title>
        <authorList>
            <person name="Goeker M."/>
        </authorList>
    </citation>
    <scope>NUCLEOTIDE SEQUENCE [LARGE SCALE GENOMIC DNA]</scope>
    <source>
        <strain evidence="3 4">DSM 18101</strain>
    </source>
</reference>
<gene>
    <name evidence="3" type="ORF">BDD14_4640</name>
</gene>